<dbReference type="EMBL" id="CM047942">
    <property type="protein sequence ID" value="KAI9901629.1"/>
    <property type="molecule type" value="Genomic_DNA"/>
</dbReference>
<reference evidence="1" key="1">
    <citation type="submission" date="2022-10" db="EMBL/GenBank/DDBJ databases">
        <title>Complete Genome of Trichothecium roseum strain YXFP-22015, a Plant Pathogen Isolated from Citrus.</title>
        <authorList>
            <person name="Wang Y."/>
            <person name="Zhu L."/>
        </authorList>
    </citation>
    <scope>NUCLEOTIDE SEQUENCE</scope>
    <source>
        <strain evidence="1">YXFP-22015</strain>
    </source>
</reference>
<name>A0ACC0V5D5_9HYPO</name>
<accession>A0ACC0V5D5</accession>
<gene>
    <name evidence="1" type="ORF">N3K66_003446</name>
</gene>
<evidence type="ECO:0000313" key="1">
    <source>
        <dbReference type="EMBL" id="KAI9901629.1"/>
    </source>
</evidence>
<comment type="caution">
    <text evidence="1">The sequence shown here is derived from an EMBL/GenBank/DDBJ whole genome shotgun (WGS) entry which is preliminary data.</text>
</comment>
<keyword evidence="2" id="KW-1185">Reference proteome</keyword>
<dbReference type="Proteomes" id="UP001163324">
    <property type="component" value="Chromosome 3"/>
</dbReference>
<sequence>MPLFEMPTEILSLIVEHLPVKDLCSVARASKRLSGVIETPLYRSIEVKWNVRNPCPIATLLATLLKRPQLARKVRNFVCRGNDYCPCGRIICKGRPPPVKISVEQISTFEHAAGRYGVYFREYWIHQLRAREIDAVFALLLAQLKGLRSLTLDANFGPRWQSLTGEVIRLSICDRPTGGNKKLPKFDQLRKVRFLGANPAGRTSYAARDALPFILAPQIEEFQAPLHVCTLLRRSFTGCSATSSLTSLTLGSFVEEDKLAEVLAMAPNVKSLNWAWSPTARNWGMNFTELLKSLSLVRDTLMELRIVTMIPECNEFQPYTPLDFKGDLSGLVDFNLTKLQLPMEVLLDNFIRLETPLHEIIPQTTEVLKVIEDRLIQARQILPDDKVFSALIRFVRSVPYSHPSLRHLMLEEMFDQDEDRDEVLGDVDFRDEDIWTTIREECQEVGFECSYIEQEIRNVFAGDTMDW</sequence>
<evidence type="ECO:0000313" key="2">
    <source>
        <dbReference type="Proteomes" id="UP001163324"/>
    </source>
</evidence>
<proteinExistence type="predicted"/>
<organism evidence="1 2">
    <name type="scientific">Trichothecium roseum</name>
    <dbReference type="NCBI Taxonomy" id="47278"/>
    <lineage>
        <taxon>Eukaryota</taxon>
        <taxon>Fungi</taxon>
        <taxon>Dikarya</taxon>
        <taxon>Ascomycota</taxon>
        <taxon>Pezizomycotina</taxon>
        <taxon>Sordariomycetes</taxon>
        <taxon>Hypocreomycetidae</taxon>
        <taxon>Hypocreales</taxon>
        <taxon>Hypocreales incertae sedis</taxon>
        <taxon>Trichothecium</taxon>
    </lineage>
</organism>
<protein>
    <submittedName>
        <fullName evidence="1">Uncharacterized protein</fullName>
    </submittedName>
</protein>